<dbReference type="InterPro" id="IPR011992">
    <property type="entry name" value="EF-hand-dom_pair"/>
</dbReference>
<organism evidence="4 5">
    <name type="scientific">Riccia fluitans</name>
    <dbReference type="NCBI Taxonomy" id="41844"/>
    <lineage>
        <taxon>Eukaryota</taxon>
        <taxon>Viridiplantae</taxon>
        <taxon>Streptophyta</taxon>
        <taxon>Embryophyta</taxon>
        <taxon>Marchantiophyta</taxon>
        <taxon>Marchantiopsida</taxon>
        <taxon>Marchantiidae</taxon>
        <taxon>Marchantiales</taxon>
        <taxon>Ricciaceae</taxon>
        <taxon>Riccia</taxon>
    </lineage>
</organism>
<dbReference type="SUPFAM" id="SSF47473">
    <property type="entry name" value="EF-hand"/>
    <property type="match status" value="1"/>
</dbReference>
<evidence type="ECO:0000313" key="4">
    <source>
        <dbReference type="EMBL" id="KAL2622079.1"/>
    </source>
</evidence>
<comment type="caution">
    <text evidence="4">The sequence shown here is derived from an EMBL/GenBank/DDBJ whole genome shotgun (WGS) entry which is preliminary data.</text>
</comment>
<dbReference type="Gene3D" id="1.10.238.10">
    <property type="entry name" value="EF-hand"/>
    <property type="match status" value="1"/>
</dbReference>
<dbReference type="InterPro" id="IPR002048">
    <property type="entry name" value="EF_hand_dom"/>
</dbReference>
<accession>A0ABD1Y5Q0</accession>
<name>A0ABD1Y5Q0_9MARC</name>
<feature type="domain" description="EF-hand" evidence="3">
    <location>
        <begin position="314"/>
        <end position="349"/>
    </location>
</feature>
<feature type="compositionally biased region" description="Basic and acidic residues" evidence="2">
    <location>
        <begin position="110"/>
        <end position="119"/>
    </location>
</feature>
<keyword evidence="5" id="KW-1185">Reference proteome</keyword>
<feature type="region of interest" description="Disordered" evidence="2">
    <location>
        <begin position="46"/>
        <end position="274"/>
    </location>
</feature>
<feature type="compositionally biased region" description="Acidic residues" evidence="2">
    <location>
        <begin position="226"/>
        <end position="236"/>
    </location>
</feature>
<dbReference type="SMART" id="SM00054">
    <property type="entry name" value="EFh"/>
    <property type="match status" value="1"/>
</dbReference>
<dbReference type="AlphaFoldDB" id="A0ABD1Y5Q0"/>
<dbReference type="InterPro" id="IPR018247">
    <property type="entry name" value="EF_Hand_1_Ca_BS"/>
</dbReference>
<feature type="compositionally biased region" description="Acidic residues" evidence="2">
    <location>
        <begin position="98"/>
        <end position="109"/>
    </location>
</feature>
<feature type="compositionally biased region" description="Acidic residues" evidence="2">
    <location>
        <begin position="147"/>
        <end position="173"/>
    </location>
</feature>
<feature type="region of interest" description="Disordered" evidence="2">
    <location>
        <begin position="1"/>
        <end position="25"/>
    </location>
</feature>
<dbReference type="EMBL" id="JBHFFA010000006">
    <property type="protein sequence ID" value="KAL2622079.1"/>
    <property type="molecule type" value="Genomic_DNA"/>
</dbReference>
<gene>
    <name evidence="4" type="ORF">R1flu_002284</name>
</gene>
<dbReference type="Proteomes" id="UP001605036">
    <property type="component" value="Unassembled WGS sequence"/>
</dbReference>
<evidence type="ECO:0000313" key="5">
    <source>
        <dbReference type="Proteomes" id="UP001605036"/>
    </source>
</evidence>
<keyword evidence="1" id="KW-0106">Calcium</keyword>
<evidence type="ECO:0000256" key="2">
    <source>
        <dbReference type="SAM" id="MobiDB-lite"/>
    </source>
</evidence>
<dbReference type="PROSITE" id="PS50222">
    <property type="entry name" value="EF_HAND_2"/>
    <property type="match status" value="1"/>
</dbReference>
<evidence type="ECO:0000256" key="1">
    <source>
        <dbReference type="ARBA" id="ARBA00022837"/>
    </source>
</evidence>
<proteinExistence type="predicted"/>
<protein>
    <recommendedName>
        <fullName evidence="3">EF-hand domain-containing protein</fullName>
    </recommendedName>
</protein>
<evidence type="ECO:0000259" key="3">
    <source>
        <dbReference type="PROSITE" id="PS50222"/>
    </source>
</evidence>
<reference evidence="4 5" key="1">
    <citation type="submission" date="2024-09" db="EMBL/GenBank/DDBJ databases">
        <title>Chromosome-scale assembly of Riccia fluitans.</title>
        <authorList>
            <person name="Paukszto L."/>
            <person name="Sawicki J."/>
            <person name="Karawczyk K."/>
            <person name="Piernik-Szablinska J."/>
            <person name="Szczecinska M."/>
            <person name="Mazdziarz M."/>
        </authorList>
    </citation>
    <scope>NUCLEOTIDE SEQUENCE [LARGE SCALE GENOMIC DNA]</scope>
    <source>
        <strain evidence="4">Rf_01</strain>
        <tissue evidence="4">Aerial parts of the thallus</tissue>
    </source>
</reference>
<sequence length="352" mass="39484">MGGEEVEEASSPTRENVESGVTEYEKERLERMKRNRDMLAKLQVPDITTELEPLEKKPKMQSRKGKEKVDIVYPRRATRLSTRTKTPTMIKDWSTGESESDASPESDSGDDSRPKDSARKTGKKKRKTSSSEEGLDDEEVLKKKQDDDEYEPDDASESDQEEEEEADEIEDETTLQGSAKKQMGRNGRTSRRKAEAGKNTFRLKPLKPLKSPTNPTKASKEGFRDEDVDVDDPDLEEAIRLSMSQGGDTEDLSLKSPGAKAAGTPRQRKRKGGRDLKFTEAEVDSYFAAIAGVGIEAISLHLLEKAAISNDFIWSEEELQDMIDVFDENDDGFLSLPEFRAMATRCKLMEAT</sequence>
<dbReference type="PROSITE" id="PS00018">
    <property type="entry name" value="EF_HAND_1"/>
    <property type="match status" value="1"/>
</dbReference>